<dbReference type="GO" id="GO:0005829">
    <property type="term" value="C:cytosol"/>
    <property type="evidence" value="ECO:0007669"/>
    <property type="project" value="TreeGrafter"/>
</dbReference>
<dbReference type="InterPro" id="IPR036390">
    <property type="entry name" value="WH_DNA-bd_sf"/>
</dbReference>
<dbReference type="Gene3D" id="2.60.120.10">
    <property type="entry name" value="Jelly Rolls"/>
    <property type="match status" value="1"/>
</dbReference>
<dbReference type="InterPro" id="IPR050397">
    <property type="entry name" value="Env_Response_Regulators"/>
</dbReference>
<dbReference type="GO" id="GO:0003677">
    <property type="term" value="F:DNA binding"/>
    <property type="evidence" value="ECO:0007669"/>
    <property type="project" value="UniProtKB-KW"/>
</dbReference>
<dbReference type="Gene3D" id="1.10.10.10">
    <property type="entry name" value="Winged helix-like DNA-binding domain superfamily/Winged helix DNA-binding domain"/>
    <property type="match status" value="1"/>
</dbReference>
<dbReference type="Proteomes" id="UP001280897">
    <property type="component" value="Unassembled WGS sequence"/>
</dbReference>
<accession>A0AAW8YIF6</accession>
<organism evidence="6 7">
    <name type="scientific">Pediococcus acidilactici</name>
    <dbReference type="NCBI Taxonomy" id="1254"/>
    <lineage>
        <taxon>Bacteria</taxon>
        <taxon>Bacillati</taxon>
        <taxon>Bacillota</taxon>
        <taxon>Bacilli</taxon>
        <taxon>Lactobacillales</taxon>
        <taxon>Lactobacillaceae</taxon>
        <taxon>Pediococcus</taxon>
        <taxon>Pediococcus acidilactici group</taxon>
    </lineage>
</organism>
<evidence type="ECO:0000256" key="1">
    <source>
        <dbReference type="ARBA" id="ARBA00023015"/>
    </source>
</evidence>
<dbReference type="EMBL" id="JAWJAV010000003">
    <property type="protein sequence ID" value="MDV2621344.1"/>
    <property type="molecule type" value="Genomic_DNA"/>
</dbReference>
<dbReference type="SUPFAM" id="SSF46785">
    <property type="entry name" value="Winged helix' DNA-binding domain"/>
    <property type="match status" value="1"/>
</dbReference>
<dbReference type="RefSeq" id="WP_008841277.1">
    <property type="nucleotide sequence ID" value="NZ_CP050079.1"/>
</dbReference>
<comment type="caution">
    <text evidence="6">The sequence shown here is derived from an EMBL/GenBank/DDBJ whole genome shotgun (WGS) entry which is preliminary data.</text>
</comment>
<dbReference type="InterPro" id="IPR036388">
    <property type="entry name" value="WH-like_DNA-bd_sf"/>
</dbReference>
<reference evidence="6" key="1">
    <citation type="journal article" date="2023" name="PeerJ">
        <title>Selection and evaluation of lactic acid bacteria from chicken feces in Thailand as potential probiotics.</title>
        <authorList>
            <person name="Khurajog B."/>
            <person name="Disastra Y."/>
            <person name="Lawwyne L.D."/>
            <person name="Sirichokchatchawan W."/>
            <person name="Niyomtham W."/>
            <person name="Yindee J."/>
            <person name="Hampson D.J."/>
            <person name="Prapasarakul N."/>
        </authorList>
    </citation>
    <scope>NUCLEOTIDE SEQUENCE</scope>
    <source>
        <strain evidence="6">BF9</strain>
    </source>
</reference>
<feature type="domain" description="Cyclic nucleotide-binding" evidence="4">
    <location>
        <begin position="21"/>
        <end position="141"/>
    </location>
</feature>
<keyword evidence="2" id="KW-0238">DNA-binding</keyword>
<evidence type="ECO:0000259" key="5">
    <source>
        <dbReference type="PROSITE" id="PS51063"/>
    </source>
</evidence>
<dbReference type="SUPFAM" id="SSF51206">
    <property type="entry name" value="cAMP-binding domain-like"/>
    <property type="match status" value="1"/>
</dbReference>
<evidence type="ECO:0000313" key="6">
    <source>
        <dbReference type="EMBL" id="MDV2621344.1"/>
    </source>
</evidence>
<dbReference type="CDD" id="cd00038">
    <property type="entry name" value="CAP_ED"/>
    <property type="match status" value="1"/>
</dbReference>
<dbReference type="SMART" id="SM00100">
    <property type="entry name" value="cNMP"/>
    <property type="match status" value="1"/>
</dbReference>
<dbReference type="PANTHER" id="PTHR24567">
    <property type="entry name" value="CRP FAMILY TRANSCRIPTIONAL REGULATORY PROTEIN"/>
    <property type="match status" value="1"/>
</dbReference>
<proteinExistence type="predicted"/>
<dbReference type="InterPro" id="IPR014710">
    <property type="entry name" value="RmlC-like_jellyroll"/>
</dbReference>
<gene>
    <name evidence="6" type="ORF">R0G89_06305</name>
</gene>
<evidence type="ECO:0000256" key="2">
    <source>
        <dbReference type="ARBA" id="ARBA00023125"/>
    </source>
</evidence>
<sequence length="236" mass="27469">MTNEQDSIRDNPKKYLKAKPEFSDFTDAELQQLINQMHVKQFPKGQVLFDQSDDRENLYFVIKGLVRAERTDANDKFTFYTYIKADLAFPYRGMFTECYYPYTAQAMTDIEIVYFPMSVFESLLRQNNAALVKVVKEMSSIISESEDQIQQLVTPSARQRIVQALKTFEADLGQLQPDGSSKIPYPLRIKELAVMSGTSRETAGQIVKYLVEQNLIDYEHKRFVFKPEFFQDENDE</sequence>
<dbReference type="InterPro" id="IPR012318">
    <property type="entry name" value="HTH_CRP"/>
</dbReference>
<dbReference type="InterPro" id="IPR000595">
    <property type="entry name" value="cNMP-bd_dom"/>
</dbReference>
<evidence type="ECO:0000313" key="7">
    <source>
        <dbReference type="Proteomes" id="UP001280897"/>
    </source>
</evidence>
<dbReference type="InterPro" id="IPR018490">
    <property type="entry name" value="cNMP-bd_dom_sf"/>
</dbReference>
<keyword evidence="1" id="KW-0805">Transcription regulation</keyword>
<protein>
    <submittedName>
        <fullName evidence="6">Crp/Fnr family transcriptional regulator</fullName>
    </submittedName>
</protein>
<reference evidence="6" key="2">
    <citation type="submission" date="2023-10" db="EMBL/GenBank/DDBJ databases">
        <authorList>
            <person name="Khurajog B."/>
        </authorList>
    </citation>
    <scope>NUCLEOTIDE SEQUENCE</scope>
    <source>
        <strain evidence="6">BF9</strain>
    </source>
</reference>
<dbReference type="PANTHER" id="PTHR24567:SF74">
    <property type="entry name" value="HTH-TYPE TRANSCRIPTIONAL REGULATOR ARCR"/>
    <property type="match status" value="1"/>
</dbReference>
<keyword evidence="3" id="KW-0804">Transcription</keyword>
<dbReference type="AlphaFoldDB" id="A0AAW8YIF6"/>
<evidence type="ECO:0000256" key="3">
    <source>
        <dbReference type="ARBA" id="ARBA00023163"/>
    </source>
</evidence>
<name>A0AAW8YIF6_PEDAC</name>
<dbReference type="PROSITE" id="PS50042">
    <property type="entry name" value="CNMP_BINDING_3"/>
    <property type="match status" value="1"/>
</dbReference>
<evidence type="ECO:0000259" key="4">
    <source>
        <dbReference type="PROSITE" id="PS50042"/>
    </source>
</evidence>
<dbReference type="Pfam" id="PF00027">
    <property type="entry name" value="cNMP_binding"/>
    <property type="match status" value="1"/>
</dbReference>
<dbReference type="PROSITE" id="PS51063">
    <property type="entry name" value="HTH_CRP_2"/>
    <property type="match status" value="1"/>
</dbReference>
<dbReference type="GeneID" id="57365106"/>
<dbReference type="GO" id="GO:0003700">
    <property type="term" value="F:DNA-binding transcription factor activity"/>
    <property type="evidence" value="ECO:0007669"/>
    <property type="project" value="TreeGrafter"/>
</dbReference>
<feature type="domain" description="HTH crp-type" evidence="5">
    <location>
        <begin position="155"/>
        <end position="229"/>
    </location>
</feature>